<keyword evidence="4" id="KW-1185">Reference proteome</keyword>
<reference evidence="3 4" key="1">
    <citation type="journal article" date="2023" name="Hortic Res">
        <title>The complete reference genome for grapevine (Vitis vinifera L.) genetics and breeding.</title>
        <authorList>
            <person name="Shi X."/>
            <person name="Cao S."/>
            <person name="Wang X."/>
            <person name="Huang S."/>
            <person name="Wang Y."/>
            <person name="Liu Z."/>
            <person name="Liu W."/>
            <person name="Leng X."/>
            <person name="Peng Y."/>
            <person name="Wang N."/>
            <person name="Wang Y."/>
            <person name="Ma Z."/>
            <person name="Xu X."/>
            <person name="Zhang F."/>
            <person name="Xue H."/>
            <person name="Zhong H."/>
            <person name="Wang Y."/>
            <person name="Zhang K."/>
            <person name="Velt A."/>
            <person name="Avia K."/>
            <person name="Holtgrawe D."/>
            <person name="Grimplet J."/>
            <person name="Matus J.T."/>
            <person name="Ware D."/>
            <person name="Wu X."/>
            <person name="Wang H."/>
            <person name="Liu C."/>
            <person name="Fang Y."/>
            <person name="Rustenholz C."/>
            <person name="Cheng Z."/>
            <person name="Xiao H."/>
            <person name="Zhou Y."/>
        </authorList>
    </citation>
    <scope>NUCLEOTIDE SEQUENCE [LARGE SCALE GENOMIC DNA]</scope>
    <source>
        <strain evidence="4">cv. Pinot noir / PN40024</strain>
        <tissue evidence="3">Leaf</tissue>
    </source>
</reference>
<dbReference type="PANTHER" id="PTHR11206">
    <property type="entry name" value="MULTIDRUG RESISTANCE PROTEIN"/>
    <property type="match status" value="1"/>
</dbReference>
<dbReference type="Proteomes" id="UP001227230">
    <property type="component" value="Chromosome 8"/>
</dbReference>
<evidence type="ECO:0000256" key="2">
    <source>
        <dbReference type="SAM" id="Phobius"/>
    </source>
</evidence>
<keyword evidence="2" id="KW-0812">Transmembrane</keyword>
<organism evidence="3 4">
    <name type="scientific">Vitis vinifera</name>
    <name type="common">Grape</name>
    <dbReference type="NCBI Taxonomy" id="29760"/>
    <lineage>
        <taxon>Eukaryota</taxon>
        <taxon>Viridiplantae</taxon>
        <taxon>Streptophyta</taxon>
        <taxon>Embryophyta</taxon>
        <taxon>Tracheophyta</taxon>
        <taxon>Spermatophyta</taxon>
        <taxon>Magnoliopsida</taxon>
        <taxon>eudicotyledons</taxon>
        <taxon>Gunneridae</taxon>
        <taxon>Pentapetalae</taxon>
        <taxon>rosids</taxon>
        <taxon>Vitales</taxon>
        <taxon>Vitaceae</taxon>
        <taxon>Viteae</taxon>
        <taxon>Vitis</taxon>
    </lineage>
</organism>
<dbReference type="Pfam" id="PF01554">
    <property type="entry name" value="MatE"/>
    <property type="match status" value="1"/>
</dbReference>
<evidence type="ECO:0000256" key="1">
    <source>
        <dbReference type="ARBA" id="ARBA00010199"/>
    </source>
</evidence>
<keyword evidence="2" id="KW-0472">Membrane</keyword>
<gene>
    <name evidence="3" type="ORF">VitviT2T_011398</name>
</gene>
<sequence>MMISFGFLATTSVRVSNELGRGSSQAAKFSIVLIVLTSFATGFILFIFFLFFRGLLAYIFTDSHDVAKAITDLSPLLACSMLLNSVNQFSHELLLAGKALWHVLT</sequence>
<evidence type="ECO:0000313" key="4">
    <source>
        <dbReference type="Proteomes" id="UP001227230"/>
    </source>
</evidence>
<comment type="similarity">
    <text evidence="1">Belongs to the multi antimicrobial extrusion (MATE) (TC 2.A.66.1) family.</text>
</comment>
<accession>A0ABY9CBF6</accession>
<keyword evidence="2" id="KW-1133">Transmembrane helix</keyword>
<dbReference type="InterPro" id="IPR002528">
    <property type="entry name" value="MATE_fam"/>
</dbReference>
<name>A0ABY9CBF6_VITVI</name>
<evidence type="ECO:0000313" key="3">
    <source>
        <dbReference type="EMBL" id="WJZ92402.1"/>
    </source>
</evidence>
<protein>
    <submittedName>
        <fullName evidence="3">Uncharacterized protein</fullName>
    </submittedName>
</protein>
<proteinExistence type="inferred from homology"/>
<feature type="transmembrane region" description="Helical" evidence="2">
    <location>
        <begin position="31"/>
        <end position="52"/>
    </location>
</feature>
<dbReference type="EMBL" id="CP126655">
    <property type="protein sequence ID" value="WJZ92402.1"/>
    <property type="molecule type" value="Genomic_DNA"/>
</dbReference>